<keyword evidence="2" id="KW-1185">Reference proteome</keyword>
<evidence type="ECO:0000313" key="2">
    <source>
        <dbReference type="Proteomes" id="UP000799754"/>
    </source>
</evidence>
<name>A0ACB6RYA8_9PLEO</name>
<sequence length="90" mass="9968">MLSCDPALSLALYFTTSAFGRTFNTAPNPKRSLLIPLPDYGTSRVTKFVANLLETITLSKPVDAWLGVEYSTRCIIVPEMYRPLELGSLL</sequence>
<reference evidence="1" key="1">
    <citation type="journal article" date="2020" name="Stud. Mycol.">
        <title>101 Dothideomycetes genomes: a test case for predicting lifestyles and emergence of pathogens.</title>
        <authorList>
            <person name="Haridas S."/>
            <person name="Albert R."/>
            <person name="Binder M."/>
            <person name="Bloem J."/>
            <person name="Labutti K."/>
            <person name="Salamov A."/>
            <person name="Andreopoulos B."/>
            <person name="Baker S."/>
            <person name="Barry K."/>
            <person name="Bills G."/>
            <person name="Bluhm B."/>
            <person name="Cannon C."/>
            <person name="Castanera R."/>
            <person name="Culley D."/>
            <person name="Daum C."/>
            <person name="Ezra D."/>
            <person name="Gonzalez J."/>
            <person name="Henrissat B."/>
            <person name="Kuo A."/>
            <person name="Liang C."/>
            <person name="Lipzen A."/>
            <person name="Lutzoni F."/>
            <person name="Magnuson J."/>
            <person name="Mondo S."/>
            <person name="Nolan M."/>
            <person name="Ohm R."/>
            <person name="Pangilinan J."/>
            <person name="Park H.-J."/>
            <person name="Ramirez L."/>
            <person name="Alfaro M."/>
            <person name="Sun H."/>
            <person name="Tritt A."/>
            <person name="Yoshinaga Y."/>
            <person name="Zwiers L.-H."/>
            <person name="Turgeon B."/>
            <person name="Goodwin S."/>
            <person name="Spatafora J."/>
            <person name="Crous P."/>
            <person name="Grigoriev I."/>
        </authorList>
    </citation>
    <scope>NUCLEOTIDE SEQUENCE</scope>
    <source>
        <strain evidence="1">CBS 525.71</strain>
    </source>
</reference>
<evidence type="ECO:0000313" key="1">
    <source>
        <dbReference type="EMBL" id="KAF2626970.1"/>
    </source>
</evidence>
<gene>
    <name evidence="1" type="ORF">BU25DRAFT_75984</name>
</gene>
<dbReference type="EMBL" id="MU006719">
    <property type="protein sequence ID" value="KAF2626970.1"/>
    <property type="molecule type" value="Genomic_DNA"/>
</dbReference>
<organism evidence="1 2">
    <name type="scientific">Macroventuria anomochaeta</name>
    <dbReference type="NCBI Taxonomy" id="301207"/>
    <lineage>
        <taxon>Eukaryota</taxon>
        <taxon>Fungi</taxon>
        <taxon>Dikarya</taxon>
        <taxon>Ascomycota</taxon>
        <taxon>Pezizomycotina</taxon>
        <taxon>Dothideomycetes</taxon>
        <taxon>Pleosporomycetidae</taxon>
        <taxon>Pleosporales</taxon>
        <taxon>Pleosporineae</taxon>
        <taxon>Didymellaceae</taxon>
        <taxon>Macroventuria</taxon>
    </lineage>
</organism>
<accession>A0ACB6RYA8</accession>
<proteinExistence type="predicted"/>
<comment type="caution">
    <text evidence="1">The sequence shown here is derived from an EMBL/GenBank/DDBJ whole genome shotgun (WGS) entry which is preliminary data.</text>
</comment>
<dbReference type="Proteomes" id="UP000799754">
    <property type="component" value="Unassembled WGS sequence"/>
</dbReference>
<protein>
    <submittedName>
        <fullName evidence="1">Uncharacterized protein</fullName>
    </submittedName>
</protein>